<reference evidence="1" key="1">
    <citation type="journal article" date="2015" name="Nature">
        <title>Complex archaea that bridge the gap between prokaryotes and eukaryotes.</title>
        <authorList>
            <person name="Spang A."/>
            <person name="Saw J.H."/>
            <person name="Jorgensen S.L."/>
            <person name="Zaremba-Niedzwiedzka K."/>
            <person name="Martijn J."/>
            <person name="Lind A.E."/>
            <person name="van Eijk R."/>
            <person name="Schleper C."/>
            <person name="Guy L."/>
            <person name="Ettema T.J."/>
        </authorList>
    </citation>
    <scope>NUCLEOTIDE SEQUENCE</scope>
</reference>
<name>A0A0F9HAT6_9ZZZZ</name>
<sequence length="55" mass="6307">MKHCVICGCKFIQQSDDLLCAMCHIKGCSDNDCERCIKMAEALINFVYKMDEEND</sequence>
<protein>
    <submittedName>
        <fullName evidence="1">Uncharacterized protein</fullName>
    </submittedName>
</protein>
<dbReference type="EMBL" id="LAZR01015596">
    <property type="protein sequence ID" value="KKM08229.1"/>
    <property type="molecule type" value="Genomic_DNA"/>
</dbReference>
<accession>A0A0F9HAT6</accession>
<evidence type="ECO:0000313" key="1">
    <source>
        <dbReference type="EMBL" id="KKM08229.1"/>
    </source>
</evidence>
<proteinExistence type="predicted"/>
<gene>
    <name evidence="1" type="ORF">LCGC14_1726020</name>
</gene>
<comment type="caution">
    <text evidence="1">The sequence shown here is derived from an EMBL/GenBank/DDBJ whole genome shotgun (WGS) entry which is preliminary data.</text>
</comment>
<dbReference type="AlphaFoldDB" id="A0A0F9HAT6"/>
<organism evidence="1">
    <name type="scientific">marine sediment metagenome</name>
    <dbReference type="NCBI Taxonomy" id="412755"/>
    <lineage>
        <taxon>unclassified sequences</taxon>
        <taxon>metagenomes</taxon>
        <taxon>ecological metagenomes</taxon>
    </lineage>
</organism>